<feature type="compositionally biased region" description="Basic and acidic residues" evidence="1">
    <location>
        <begin position="30"/>
        <end position="47"/>
    </location>
</feature>
<name>A0A6C0CPE2_9ZZZZ</name>
<dbReference type="EMBL" id="MN739458">
    <property type="protein sequence ID" value="QHT05740.1"/>
    <property type="molecule type" value="Genomic_DNA"/>
</dbReference>
<reference evidence="2" key="1">
    <citation type="journal article" date="2020" name="Nature">
        <title>Giant virus diversity and host interactions through global metagenomics.</title>
        <authorList>
            <person name="Schulz F."/>
            <person name="Roux S."/>
            <person name="Paez-Espino D."/>
            <person name="Jungbluth S."/>
            <person name="Walsh D.A."/>
            <person name="Denef V.J."/>
            <person name="McMahon K.D."/>
            <person name="Konstantinidis K.T."/>
            <person name="Eloe-Fadrosh E.A."/>
            <person name="Kyrpides N.C."/>
            <person name="Woyke T."/>
        </authorList>
    </citation>
    <scope>NUCLEOTIDE SEQUENCE</scope>
    <source>
        <strain evidence="2">GVMAG-M-3300021389-45</strain>
    </source>
</reference>
<protein>
    <submittedName>
        <fullName evidence="2">Uncharacterized protein</fullName>
    </submittedName>
</protein>
<dbReference type="AlphaFoldDB" id="A0A6C0CPE2"/>
<evidence type="ECO:0000256" key="1">
    <source>
        <dbReference type="SAM" id="MobiDB-lite"/>
    </source>
</evidence>
<accession>A0A6C0CPE2</accession>
<sequence>MFTLKPTIVRPNVRVQAKKNDFVEPAEAPGEGRRRPPNEEENKAEMHPLKKFIMEKFKIVEIDYEKFNKDNKWAIRPDKDKK</sequence>
<evidence type="ECO:0000313" key="2">
    <source>
        <dbReference type="EMBL" id="QHT05740.1"/>
    </source>
</evidence>
<feature type="region of interest" description="Disordered" evidence="1">
    <location>
        <begin position="19"/>
        <end position="47"/>
    </location>
</feature>
<organism evidence="2">
    <name type="scientific">viral metagenome</name>
    <dbReference type="NCBI Taxonomy" id="1070528"/>
    <lineage>
        <taxon>unclassified sequences</taxon>
        <taxon>metagenomes</taxon>
        <taxon>organismal metagenomes</taxon>
    </lineage>
</organism>
<proteinExistence type="predicted"/>